<proteinExistence type="predicted"/>
<accession>A0A6A3P3E6</accession>
<reference evidence="2 4" key="1">
    <citation type="submission" date="2018-09" db="EMBL/GenBank/DDBJ databases">
        <title>Genomic investigation of the strawberry pathogen Phytophthora fragariae indicates pathogenicity is determined by transcriptional variation in three key races.</title>
        <authorList>
            <person name="Adams T.M."/>
            <person name="Armitage A.D."/>
            <person name="Sobczyk M.K."/>
            <person name="Bates H.J."/>
            <person name="Dunwell J.M."/>
            <person name="Nellist C.F."/>
            <person name="Harrison R.J."/>
        </authorList>
    </citation>
    <scope>NUCLEOTIDE SEQUENCE [LARGE SCALE GENOMIC DNA]</scope>
    <source>
        <strain evidence="2 4">SCRP249</strain>
        <strain evidence="3 5">SCRP333</strain>
    </source>
</reference>
<gene>
    <name evidence="2" type="ORF">PR001_g331</name>
    <name evidence="3" type="ORF">PR003_g306</name>
</gene>
<evidence type="ECO:0000256" key="1">
    <source>
        <dbReference type="SAM" id="MobiDB-lite"/>
    </source>
</evidence>
<name>A0A6A3P3E6_9STRA</name>
<organism evidence="2 4">
    <name type="scientific">Phytophthora rubi</name>
    <dbReference type="NCBI Taxonomy" id="129364"/>
    <lineage>
        <taxon>Eukaryota</taxon>
        <taxon>Sar</taxon>
        <taxon>Stramenopiles</taxon>
        <taxon>Oomycota</taxon>
        <taxon>Peronosporomycetes</taxon>
        <taxon>Peronosporales</taxon>
        <taxon>Peronosporaceae</taxon>
        <taxon>Phytophthora</taxon>
    </lineage>
</organism>
<dbReference type="EMBL" id="QXFV01000007">
    <property type="protein sequence ID" value="KAE9052624.1"/>
    <property type="molecule type" value="Genomic_DNA"/>
</dbReference>
<dbReference type="Proteomes" id="UP000434957">
    <property type="component" value="Unassembled WGS sequence"/>
</dbReference>
<dbReference type="Proteomes" id="UP000429607">
    <property type="component" value="Unassembled WGS sequence"/>
</dbReference>
<evidence type="ECO:0000313" key="4">
    <source>
        <dbReference type="Proteomes" id="UP000429607"/>
    </source>
</evidence>
<evidence type="ECO:0000313" key="2">
    <source>
        <dbReference type="EMBL" id="KAE9052624.1"/>
    </source>
</evidence>
<evidence type="ECO:0000313" key="3">
    <source>
        <dbReference type="EMBL" id="KAE9360263.1"/>
    </source>
</evidence>
<feature type="compositionally biased region" description="Basic and acidic residues" evidence="1">
    <location>
        <begin position="619"/>
        <end position="629"/>
    </location>
</feature>
<feature type="compositionally biased region" description="Low complexity" evidence="1">
    <location>
        <begin position="1"/>
        <end position="24"/>
    </location>
</feature>
<comment type="caution">
    <text evidence="2">The sequence shown here is derived from an EMBL/GenBank/DDBJ whole genome shotgun (WGS) entry which is preliminary data.</text>
</comment>
<keyword evidence="5" id="KW-1185">Reference proteome</keyword>
<feature type="region of interest" description="Disordered" evidence="1">
    <location>
        <begin position="580"/>
        <end position="629"/>
    </location>
</feature>
<dbReference type="EMBL" id="QXFT01000007">
    <property type="protein sequence ID" value="KAE9360263.1"/>
    <property type="molecule type" value="Genomic_DNA"/>
</dbReference>
<evidence type="ECO:0000313" key="5">
    <source>
        <dbReference type="Proteomes" id="UP000434957"/>
    </source>
</evidence>
<sequence length="629" mass="69724">MRRGSSSSQGRGQATASSSDDSSTPSERVVGDDSAASSGVVAGFCGVGQRRLHHHLRHGFRFLQTVGQFNGQRGLVSLCGNPADWAGAIVRKNVEKLDDDCILELCGNPAAWAGKLIKPKLDVYSKINFNGRKLDLCEFIEPACHELKVDGPRLVKLCGNPGDWAGEIVTKVRTTSKGVGKDKLTAECNAALCGNSAEWAKETVFEMASQLTLTSSCVAAACGNPSAWVRAIVLKGIRVGSYNARCGEVLCANEAEWASTVIRHNAICRERYLKKLCTNPAPWAKEAVDNLHHIITRNHIRDLCENSGEWAREILTRELKRDNETKEDWIAPLCGNSAEWAGIMVDLLCDNPNWLDFHRLSKNPGLWAIQKLVEYSDKIDFQALSTNRFPVKPSLDEPEAELDCTSNETSATSKAYQMIVAYNAIEKKLLVGYFGSAPKPRKKTFKLLDAAICNNPKVAEGILGQDPLTKLHALREERTCLIHAVKLSVDGGISISEAEVGSDNDEDNKDVDLAERCRGLEEEATELRSTISDWERTLASLVVEIGRKKEAEAANRIHLEQVRVLMDEEAEEERDFLELQEEAESQQRKIREDMEGKRRQLEQNRAARRAKVTDPTAESVDKRQKAVQF</sequence>
<protein>
    <submittedName>
        <fullName evidence="2">Uncharacterized protein</fullName>
    </submittedName>
</protein>
<dbReference type="AlphaFoldDB" id="A0A6A3P3E6"/>
<feature type="compositionally biased region" description="Basic and acidic residues" evidence="1">
    <location>
        <begin position="585"/>
        <end position="602"/>
    </location>
</feature>
<feature type="region of interest" description="Disordered" evidence="1">
    <location>
        <begin position="1"/>
        <end position="34"/>
    </location>
</feature>